<keyword evidence="2" id="KW-1185">Reference proteome</keyword>
<reference evidence="2" key="1">
    <citation type="journal article" date="2019" name="Int. J. Syst. Evol. Microbiol.">
        <title>The Global Catalogue of Microorganisms (GCM) 10K type strain sequencing project: providing services to taxonomists for standard genome sequencing and annotation.</title>
        <authorList>
            <consortium name="The Broad Institute Genomics Platform"/>
            <consortium name="The Broad Institute Genome Sequencing Center for Infectious Disease"/>
            <person name="Wu L."/>
            <person name="Ma J."/>
        </authorList>
    </citation>
    <scope>NUCLEOTIDE SEQUENCE [LARGE SCALE GENOMIC DNA]</scope>
    <source>
        <strain evidence="2">CCM 8681</strain>
    </source>
</reference>
<dbReference type="Proteomes" id="UP000624701">
    <property type="component" value="Unassembled WGS sequence"/>
</dbReference>
<proteinExistence type="predicted"/>
<comment type="caution">
    <text evidence="1">The sequence shown here is derived from an EMBL/GenBank/DDBJ whole genome shotgun (WGS) entry which is preliminary data.</text>
</comment>
<name>A0ABQ2BXW7_9FLAO</name>
<protein>
    <submittedName>
        <fullName evidence="1">Uncharacterized protein</fullName>
    </submittedName>
</protein>
<accession>A0ABQ2BXW7</accession>
<evidence type="ECO:0000313" key="1">
    <source>
        <dbReference type="EMBL" id="GGI56720.1"/>
    </source>
</evidence>
<sequence length="58" mass="6621">MPKRPINNSKMNGFSIGLNEGKSKFIEQTEKFIKYPINSLVVDIEVADFNDDSKPDIF</sequence>
<gene>
    <name evidence="1" type="ORF">GCM10011444_10290</name>
</gene>
<dbReference type="EMBL" id="BMDQ01000001">
    <property type="protein sequence ID" value="GGI56720.1"/>
    <property type="molecule type" value="Genomic_DNA"/>
</dbReference>
<organism evidence="1 2">
    <name type="scientific">Winogradskyella haliclonae</name>
    <dbReference type="NCBI Taxonomy" id="2048558"/>
    <lineage>
        <taxon>Bacteria</taxon>
        <taxon>Pseudomonadati</taxon>
        <taxon>Bacteroidota</taxon>
        <taxon>Flavobacteriia</taxon>
        <taxon>Flavobacteriales</taxon>
        <taxon>Flavobacteriaceae</taxon>
        <taxon>Winogradskyella</taxon>
    </lineage>
</organism>
<evidence type="ECO:0000313" key="2">
    <source>
        <dbReference type="Proteomes" id="UP000624701"/>
    </source>
</evidence>